<dbReference type="UniPathway" id="UPA00075">
    <property type="reaction ID" value="UER00335"/>
</dbReference>
<dbReference type="InterPro" id="IPR018220">
    <property type="entry name" value="Adenylosuccin_syn_GTP-bd"/>
</dbReference>
<dbReference type="InterPro" id="IPR042109">
    <property type="entry name" value="Adenylosuccinate_synth_dom1"/>
</dbReference>
<feature type="binding site" evidence="8">
    <location>
        <begin position="12"/>
        <end position="18"/>
    </location>
    <ligand>
        <name>GTP</name>
        <dbReference type="ChEBI" id="CHEBI:37565"/>
    </ligand>
</feature>
<accession>A0A1G6IAW1</accession>
<evidence type="ECO:0000256" key="10">
    <source>
        <dbReference type="RuleBase" id="RU000520"/>
    </source>
</evidence>
<evidence type="ECO:0000256" key="8">
    <source>
        <dbReference type="HAMAP-Rule" id="MF_00011"/>
    </source>
</evidence>
<dbReference type="GO" id="GO:0005737">
    <property type="term" value="C:cytoplasm"/>
    <property type="evidence" value="ECO:0007669"/>
    <property type="project" value="UniProtKB-SubCell"/>
</dbReference>
<feature type="binding site" description="in other chain" evidence="8">
    <location>
        <begin position="38"/>
        <end position="41"/>
    </location>
    <ligand>
        <name>IMP</name>
        <dbReference type="ChEBI" id="CHEBI:58053"/>
        <note>ligand shared between dimeric partners</note>
    </ligand>
</feature>
<proteinExistence type="inferred from homology"/>
<dbReference type="GO" id="GO:0044208">
    <property type="term" value="P:'de novo' AMP biosynthetic process"/>
    <property type="evidence" value="ECO:0007669"/>
    <property type="project" value="UniProtKB-UniRule"/>
</dbReference>
<feature type="binding site" description="in other chain" evidence="8">
    <location>
        <position position="236"/>
    </location>
    <ligand>
        <name>IMP</name>
        <dbReference type="ChEBI" id="CHEBI:58053"/>
        <note>ligand shared between dimeric partners</note>
    </ligand>
</feature>
<dbReference type="PANTHER" id="PTHR11846:SF0">
    <property type="entry name" value="ADENYLOSUCCINATE SYNTHETASE"/>
    <property type="match status" value="1"/>
</dbReference>
<keyword evidence="2 8" id="KW-0436">Ligase</keyword>
<dbReference type="PANTHER" id="PTHR11846">
    <property type="entry name" value="ADENYLOSUCCINATE SYNTHETASE"/>
    <property type="match status" value="1"/>
</dbReference>
<feature type="active site" description="Proton acceptor" evidence="8">
    <location>
        <position position="13"/>
    </location>
</feature>
<comment type="similarity">
    <text evidence="8 10">Belongs to the adenylosuccinate synthetase family.</text>
</comment>
<keyword evidence="7 8" id="KW-0342">GTP-binding</keyword>
<dbReference type="GO" id="GO:0005525">
    <property type="term" value="F:GTP binding"/>
    <property type="evidence" value="ECO:0007669"/>
    <property type="project" value="UniProtKB-UniRule"/>
</dbReference>
<feature type="binding site" description="in other chain" evidence="8">
    <location>
        <position position="221"/>
    </location>
    <ligand>
        <name>IMP</name>
        <dbReference type="ChEBI" id="CHEBI:58053"/>
        <note>ligand shared between dimeric partners</note>
    </ligand>
</feature>
<dbReference type="HAMAP" id="MF_00011">
    <property type="entry name" value="Adenylosucc_synth"/>
    <property type="match status" value="1"/>
</dbReference>
<dbReference type="GO" id="GO:0004019">
    <property type="term" value="F:adenylosuccinate synthase activity"/>
    <property type="evidence" value="ECO:0007669"/>
    <property type="project" value="UniProtKB-UniRule"/>
</dbReference>
<dbReference type="FunFam" id="3.90.170.10:FF:000001">
    <property type="entry name" value="Adenylosuccinate synthetase"/>
    <property type="match status" value="1"/>
</dbReference>
<keyword evidence="12" id="KW-1185">Reference proteome</keyword>
<dbReference type="Gene3D" id="1.10.300.10">
    <property type="entry name" value="Adenylosuccinate Synthetase, subunit A, domain 2"/>
    <property type="match status" value="1"/>
</dbReference>
<dbReference type="NCBIfam" id="NF002223">
    <property type="entry name" value="PRK01117.1"/>
    <property type="match status" value="1"/>
</dbReference>
<dbReference type="InterPro" id="IPR042110">
    <property type="entry name" value="Adenylosuccinate_synth_dom2"/>
</dbReference>
<feature type="binding site" evidence="8">
    <location>
        <position position="13"/>
    </location>
    <ligand>
        <name>Mg(2+)</name>
        <dbReference type="ChEBI" id="CHEBI:18420"/>
    </ligand>
</feature>
<dbReference type="InterPro" id="IPR027417">
    <property type="entry name" value="P-loop_NTPase"/>
</dbReference>
<feature type="active site" description="Proton donor" evidence="8">
    <location>
        <position position="41"/>
    </location>
</feature>
<feature type="binding site" description="in other chain" evidence="8">
    <location>
        <begin position="13"/>
        <end position="16"/>
    </location>
    <ligand>
        <name>IMP</name>
        <dbReference type="ChEBI" id="CHEBI:58053"/>
        <note>ligand shared between dimeric partners</note>
    </ligand>
</feature>
<feature type="binding site" evidence="8">
    <location>
        <position position="301"/>
    </location>
    <ligand>
        <name>GTP</name>
        <dbReference type="ChEBI" id="CHEBI:37565"/>
    </ligand>
</feature>
<comment type="subunit">
    <text evidence="1 8">Homodimer.</text>
</comment>
<keyword evidence="6 8" id="KW-0460">Magnesium</keyword>
<feature type="binding site" evidence="8">
    <location>
        <begin position="40"/>
        <end position="42"/>
    </location>
    <ligand>
        <name>GTP</name>
        <dbReference type="ChEBI" id="CHEBI:37565"/>
    </ligand>
</feature>
<dbReference type="InterPro" id="IPR042111">
    <property type="entry name" value="Adenylosuccinate_synth_dom3"/>
</dbReference>
<dbReference type="EC" id="6.3.4.4" evidence="8 10"/>
<evidence type="ECO:0000256" key="1">
    <source>
        <dbReference type="ARBA" id="ARBA00011738"/>
    </source>
</evidence>
<evidence type="ECO:0000256" key="4">
    <source>
        <dbReference type="ARBA" id="ARBA00022741"/>
    </source>
</evidence>
<feature type="binding site" evidence="8">
    <location>
        <begin position="295"/>
        <end position="301"/>
    </location>
    <ligand>
        <name>substrate</name>
    </ligand>
</feature>
<dbReference type="Gene3D" id="3.90.170.10">
    <property type="entry name" value="Adenylosuccinate Synthetase, subunit A, domain 3"/>
    <property type="match status" value="1"/>
</dbReference>
<dbReference type="RefSeq" id="WP_091402173.1">
    <property type="nucleotide sequence ID" value="NZ_FMYV01000001.1"/>
</dbReference>
<dbReference type="Proteomes" id="UP000199322">
    <property type="component" value="Unassembled WGS sequence"/>
</dbReference>
<sequence>MKRVAIVGSQWGDEGKGKVVNYFSKNYEWIVRYSGGANAGHTIYIDGKKYVNHLLPSITPNGYSKGFLGAGMVIDLEQLINELKILEADFPGISSKIYIDYETFLVLPWHKEEDELRESMRKNPIGTTKKGIGPAYTDKVSREGIKLYNIFDEKLLKERLSEIYYLKNKIYSGKIKSTDKDVFEYLLKVKRDLDKLNVNFASAVKMGDVFRSTSVLFEGAQGVLLDLDFGTYPFVTSGSTMAHGVSSVGFSTFELDKVMGVLKAYTTRVGSGPFPTELFDETGGKIAKLGNEFGATTGRPRRVGWLDLPALRYAKIRSGLNEFVITKADVLDGFDEVKICTKYDVEGKIKEIPDSSYDFYKAKPIYETLKGWKSTNDVNFLKYMAFIEEFTGVKINYISYGPKTEEMCTKNNMIMRIKG</sequence>
<evidence type="ECO:0000256" key="6">
    <source>
        <dbReference type="ARBA" id="ARBA00022842"/>
    </source>
</evidence>
<feature type="binding site" evidence="8">
    <location>
        <begin position="399"/>
        <end position="401"/>
    </location>
    <ligand>
        <name>GTP</name>
        <dbReference type="ChEBI" id="CHEBI:37565"/>
    </ligand>
</feature>
<keyword evidence="5 8" id="KW-0658">Purine biosynthesis</keyword>
<feature type="binding site" evidence="8">
    <location>
        <position position="40"/>
    </location>
    <ligand>
        <name>Mg(2+)</name>
        <dbReference type="ChEBI" id="CHEBI:18420"/>
    </ligand>
</feature>
<comment type="pathway">
    <text evidence="8 10">Purine metabolism; AMP biosynthesis via de novo pathway; AMP from IMP: step 1/2.</text>
</comment>
<dbReference type="InterPro" id="IPR001114">
    <property type="entry name" value="Adenylosuccinate_synthetase"/>
</dbReference>
<evidence type="ECO:0000256" key="5">
    <source>
        <dbReference type="ARBA" id="ARBA00022755"/>
    </source>
</evidence>
<dbReference type="GO" id="GO:0000287">
    <property type="term" value="F:magnesium ion binding"/>
    <property type="evidence" value="ECO:0007669"/>
    <property type="project" value="UniProtKB-UniRule"/>
</dbReference>
<dbReference type="CDD" id="cd03108">
    <property type="entry name" value="AdSS"/>
    <property type="match status" value="1"/>
</dbReference>
<comment type="function">
    <text evidence="8">Plays an important role in the de novo pathway of purine nucleotide biosynthesis. Catalyzes the first committed step in the biosynthesis of AMP from IMP.</text>
</comment>
<feature type="binding site" description="in other chain" evidence="8">
    <location>
        <position position="299"/>
    </location>
    <ligand>
        <name>IMP</name>
        <dbReference type="ChEBI" id="CHEBI:58053"/>
        <note>ligand shared between dimeric partners</note>
    </ligand>
</feature>
<keyword evidence="3 8" id="KW-0479">Metal-binding</keyword>
<dbReference type="STRING" id="28234.SAMN04488588_0312"/>
<dbReference type="InterPro" id="IPR033128">
    <property type="entry name" value="Adenylosuccin_syn_Lys_AS"/>
</dbReference>
<dbReference type="Pfam" id="PF00709">
    <property type="entry name" value="Adenylsucc_synt"/>
    <property type="match status" value="1"/>
</dbReference>
<dbReference type="SUPFAM" id="SSF52540">
    <property type="entry name" value="P-loop containing nucleoside triphosphate hydrolases"/>
    <property type="match status" value="1"/>
</dbReference>
<feature type="binding site" description="in other chain" evidence="8">
    <location>
        <position position="128"/>
    </location>
    <ligand>
        <name>IMP</name>
        <dbReference type="ChEBI" id="CHEBI:58053"/>
        <note>ligand shared between dimeric partners</note>
    </ligand>
</feature>
<evidence type="ECO:0000313" key="12">
    <source>
        <dbReference type="Proteomes" id="UP000199322"/>
    </source>
</evidence>
<keyword evidence="4 8" id="KW-0547">Nucleotide-binding</keyword>
<evidence type="ECO:0000313" key="11">
    <source>
        <dbReference type="EMBL" id="SDC03634.1"/>
    </source>
</evidence>
<keyword evidence="8" id="KW-0963">Cytoplasm</keyword>
<evidence type="ECO:0000256" key="3">
    <source>
        <dbReference type="ARBA" id="ARBA00022723"/>
    </source>
</evidence>
<dbReference type="GO" id="GO:0046040">
    <property type="term" value="P:IMP metabolic process"/>
    <property type="evidence" value="ECO:0007669"/>
    <property type="project" value="TreeGrafter"/>
</dbReference>
<name>A0A1G6IAW1_9BACT</name>
<gene>
    <name evidence="8" type="primary">purA</name>
    <name evidence="11" type="ORF">SAMN04488588_0312</name>
</gene>
<dbReference type="AlphaFoldDB" id="A0A1G6IAW1"/>
<organism evidence="11 12">
    <name type="scientific">Geotoga petraea</name>
    <dbReference type="NCBI Taxonomy" id="28234"/>
    <lineage>
        <taxon>Bacteria</taxon>
        <taxon>Thermotogati</taxon>
        <taxon>Thermotogota</taxon>
        <taxon>Thermotogae</taxon>
        <taxon>Petrotogales</taxon>
        <taxon>Petrotogaceae</taxon>
        <taxon>Geotoga</taxon>
    </lineage>
</organism>
<dbReference type="EMBL" id="FMYV01000001">
    <property type="protein sequence ID" value="SDC03634.1"/>
    <property type="molecule type" value="Genomic_DNA"/>
</dbReference>
<dbReference type="SMART" id="SM00788">
    <property type="entry name" value="Adenylsucc_synt"/>
    <property type="match status" value="1"/>
</dbReference>
<dbReference type="FunFam" id="1.10.300.10:FF:000001">
    <property type="entry name" value="Adenylosuccinate synthetase"/>
    <property type="match status" value="1"/>
</dbReference>
<feature type="binding site" evidence="8">
    <location>
        <position position="142"/>
    </location>
    <ligand>
        <name>IMP</name>
        <dbReference type="ChEBI" id="CHEBI:58053"/>
        <note>ligand shared between dimeric partners</note>
    </ligand>
</feature>
<evidence type="ECO:0000256" key="9">
    <source>
        <dbReference type="PROSITE-ProRule" id="PRU10134"/>
    </source>
</evidence>
<comment type="cofactor">
    <cofactor evidence="8">
        <name>Mg(2+)</name>
        <dbReference type="ChEBI" id="CHEBI:18420"/>
    </cofactor>
    <text evidence="8">Binds 1 Mg(2+) ion per subunit.</text>
</comment>
<dbReference type="PROSITE" id="PS01266">
    <property type="entry name" value="ADENYLOSUCCIN_SYN_1"/>
    <property type="match status" value="1"/>
</dbReference>
<evidence type="ECO:0000256" key="2">
    <source>
        <dbReference type="ARBA" id="ARBA00022598"/>
    </source>
</evidence>
<feature type="binding site" evidence="8">
    <location>
        <begin position="327"/>
        <end position="329"/>
    </location>
    <ligand>
        <name>GTP</name>
        <dbReference type="ChEBI" id="CHEBI:37565"/>
    </ligand>
</feature>
<comment type="subcellular location">
    <subcellularLocation>
        <location evidence="8">Cytoplasm</location>
    </subcellularLocation>
</comment>
<dbReference type="NCBIfam" id="NF010355">
    <property type="entry name" value="PRK13783.1"/>
    <property type="match status" value="1"/>
</dbReference>
<feature type="active site" evidence="9">
    <location>
        <position position="139"/>
    </location>
</feature>
<protein>
    <recommendedName>
        <fullName evidence="8 10">Adenylosuccinate synthetase</fullName>
        <shortName evidence="8">AMPSase</shortName>
        <shortName evidence="8">AdSS</shortName>
        <ecNumber evidence="8 10">6.3.4.4</ecNumber>
    </recommendedName>
    <alternativeName>
        <fullName evidence="8">IMP--aspartate ligase</fullName>
    </alternativeName>
</protein>
<dbReference type="NCBIfam" id="TIGR00184">
    <property type="entry name" value="purA"/>
    <property type="match status" value="1"/>
</dbReference>
<reference evidence="11 12" key="1">
    <citation type="submission" date="2016-10" db="EMBL/GenBank/DDBJ databases">
        <authorList>
            <person name="de Groot N.N."/>
        </authorList>
    </citation>
    <scope>NUCLEOTIDE SEQUENCE [LARGE SCALE GENOMIC DNA]</scope>
    <source>
        <strain evidence="11 12">WG14</strain>
    </source>
</reference>
<dbReference type="PROSITE" id="PS00513">
    <property type="entry name" value="ADENYLOSUCCIN_SYN_2"/>
    <property type="match status" value="1"/>
</dbReference>
<dbReference type="Gene3D" id="3.40.440.10">
    <property type="entry name" value="Adenylosuccinate Synthetase, subunit A, domain 1"/>
    <property type="match status" value="1"/>
</dbReference>
<evidence type="ECO:0000256" key="7">
    <source>
        <dbReference type="ARBA" id="ARBA00023134"/>
    </source>
</evidence>
<comment type="catalytic activity">
    <reaction evidence="8 10">
        <text>IMP + L-aspartate + GTP = N(6)-(1,2-dicarboxyethyl)-AMP + GDP + phosphate + 2 H(+)</text>
        <dbReference type="Rhea" id="RHEA:15753"/>
        <dbReference type="ChEBI" id="CHEBI:15378"/>
        <dbReference type="ChEBI" id="CHEBI:29991"/>
        <dbReference type="ChEBI" id="CHEBI:37565"/>
        <dbReference type="ChEBI" id="CHEBI:43474"/>
        <dbReference type="ChEBI" id="CHEBI:57567"/>
        <dbReference type="ChEBI" id="CHEBI:58053"/>
        <dbReference type="ChEBI" id="CHEBI:58189"/>
        <dbReference type="EC" id="6.3.4.4"/>
    </reaction>
</comment>